<dbReference type="PANTHER" id="PTHR37477">
    <property type="entry name" value="COBALT-PRECORRIN-5A HYDROLASE"/>
    <property type="match status" value="1"/>
</dbReference>
<evidence type="ECO:0000313" key="3">
    <source>
        <dbReference type="Proteomes" id="UP000501240"/>
    </source>
</evidence>
<sequence>MTLVIGVGASSRSDAREIGALIAAVLDRDDLRGEDVACVATAAARAGTGHVRDAAEMLGFHLVTYPVGVLAEVAVPNPAEGVRARTGTASVAEAAALHGARALGRRLRVLGGGARLVVPKRTAARATAAVARITGEPGEAGS</sequence>
<proteinExistence type="predicted"/>
<accession>A0A7D3ZJM7</accession>
<dbReference type="EMBL" id="CP053892">
    <property type="protein sequence ID" value="QKG21501.1"/>
    <property type="molecule type" value="Genomic_DNA"/>
</dbReference>
<dbReference type="InterPro" id="IPR036518">
    <property type="entry name" value="CobE/GbiG_C_sf"/>
</dbReference>
<evidence type="ECO:0000259" key="1">
    <source>
        <dbReference type="Pfam" id="PF01890"/>
    </source>
</evidence>
<dbReference type="Proteomes" id="UP000501240">
    <property type="component" value="Chromosome"/>
</dbReference>
<dbReference type="PANTHER" id="PTHR37477:SF1">
    <property type="entry name" value="COBALT-PRECORRIN-5A HYDROLASE"/>
    <property type="match status" value="1"/>
</dbReference>
<dbReference type="Gene3D" id="3.30.420.180">
    <property type="entry name" value="CobE/GbiG C-terminal domain"/>
    <property type="match status" value="1"/>
</dbReference>
<feature type="domain" description="CobE/GbiG C-terminal" evidence="1">
    <location>
        <begin position="3"/>
        <end position="131"/>
    </location>
</feature>
<dbReference type="GO" id="GO:0032259">
    <property type="term" value="P:methylation"/>
    <property type="evidence" value="ECO:0007669"/>
    <property type="project" value="UniProtKB-KW"/>
</dbReference>
<name>A0A7D3ZJM7_ACTVE</name>
<evidence type="ECO:0000313" key="2">
    <source>
        <dbReference type="EMBL" id="QKG21501.1"/>
    </source>
</evidence>
<dbReference type="SUPFAM" id="SSF159664">
    <property type="entry name" value="CobE/GbiG C-terminal domain-like"/>
    <property type="match status" value="1"/>
</dbReference>
<dbReference type="GO" id="GO:0008168">
    <property type="term" value="F:methyltransferase activity"/>
    <property type="evidence" value="ECO:0007669"/>
    <property type="project" value="UniProtKB-KW"/>
</dbReference>
<organism evidence="2 3">
    <name type="scientific">Actinomadura verrucosospora</name>
    <dbReference type="NCBI Taxonomy" id="46165"/>
    <lineage>
        <taxon>Bacteria</taxon>
        <taxon>Bacillati</taxon>
        <taxon>Actinomycetota</taxon>
        <taxon>Actinomycetes</taxon>
        <taxon>Streptosporangiales</taxon>
        <taxon>Thermomonosporaceae</taxon>
        <taxon>Actinomadura</taxon>
    </lineage>
</organism>
<dbReference type="GO" id="GO:0009236">
    <property type="term" value="P:cobalamin biosynthetic process"/>
    <property type="evidence" value="ECO:0007669"/>
    <property type="project" value="InterPro"/>
</dbReference>
<gene>
    <name evidence="2" type="ORF">ACTIVE_3139</name>
</gene>
<protein>
    <submittedName>
        <fullName evidence="2">Precorrin-3B C17-methyltransferase</fullName>
    </submittedName>
</protein>
<keyword evidence="2" id="KW-0808">Transferase</keyword>
<dbReference type="InterPro" id="IPR052553">
    <property type="entry name" value="CbiG_hydrolase"/>
</dbReference>
<dbReference type="InterPro" id="IPR002750">
    <property type="entry name" value="CobE/GbiG_C"/>
</dbReference>
<keyword evidence="3" id="KW-1185">Reference proteome</keyword>
<dbReference type="AlphaFoldDB" id="A0A7D3ZJM7"/>
<dbReference type="Pfam" id="PF01890">
    <property type="entry name" value="CbiG_C"/>
    <property type="match status" value="1"/>
</dbReference>
<keyword evidence="2" id="KW-0489">Methyltransferase</keyword>
<reference evidence="2 3" key="1">
    <citation type="submission" date="2020-05" db="EMBL/GenBank/DDBJ databases">
        <title>Actinomadura verrucosospora NRRL-B18236 (PFL_A860) Genome sequencing and assembly.</title>
        <authorList>
            <person name="Samborskyy M."/>
        </authorList>
    </citation>
    <scope>NUCLEOTIDE SEQUENCE [LARGE SCALE GENOMIC DNA]</scope>
    <source>
        <strain evidence="2 3">NRRL:B18236</strain>
    </source>
</reference>
<dbReference type="RefSeq" id="WP_216858439.1">
    <property type="nucleotide sequence ID" value="NZ_CP053892.1"/>
</dbReference>